<evidence type="ECO:0000256" key="9">
    <source>
        <dbReference type="ARBA" id="ARBA00023136"/>
    </source>
</evidence>
<comment type="subcellular location">
    <subcellularLocation>
        <location evidence="2">Cell membrane</location>
        <topology evidence="2">Multi-pass membrane protein</topology>
    </subcellularLocation>
    <subcellularLocation>
        <location evidence="1">Endosome membrane</location>
        <topology evidence="1">Multi-pass membrane protein</topology>
    </subcellularLocation>
</comment>
<dbReference type="InterPro" id="IPR049134">
    <property type="entry name" value="MCLN_ECD"/>
</dbReference>
<evidence type="ECO:0000256" key="7">
    <source>
        <dbReference type="ARBA" id="ARBA00022989"/>
    </source>
</evidence>
<evidence type="ECO:0000256" key="5">
    <source>
        <dbReference type="ARBA" id="ARBA00022692"/>
    </source>
</evidence>
<dbReference type="RefSeq" id="XP_065674285.1">
    <property type="nucleotide sequence ID" value="XM_065818213.1"/>
</dbReference>
<dbReference type="GeneID" id="100208356"/>
<feature type="transmembrane region" description="Helical" evidence="14">
    <location>
        <begin position="621"/>
        <end position="642"/>
    </location>
</feature>
<keyword evidence="10" id="KW-1015">Disulfide bond</keyword>
<evidence type="ECO:0000313" key="17">
    <source>
        <dbReference type="Proteomes" id="UP001652625"/>
    </source>
</evidence>
<evidence type="ECO:0000259" key="16">
    <source>
        <dbReference type="Pfam" id="PF21381"/>
    </source>
</evidence>
<evidence type="ECO:0000256" key="12">
    <source>
        <dbReference type="ARBA" id="ARBA00036634"/>
    </source>
</evidence>
<dbReference type="Pfam" id="PF21381">
    <property type="entry name" value="MCLN_ECD"/>
    <property type="match status" value="1"/>
</dbReference>
<sequence>MDSKCNDFSSADDEQINNENISYKNGEDKSIEKIPKDLSLIQNNVKLLNFSSEITSDRHHENEIFDNFSDNINEGITPTDKKKLPNVKLKAGKSTVITSPESKFSKLIEKVISMKNTSIQNKKPMQSYSINSTTSEEETKSNKSDGTQSLADDVHSLSYITKWWQKYSEIRKFKRTKASKIEENKMRYKLQYHFMSPFEKYKLGRKPWKLGIQVLKIIMVTAQVILFGTDRFASVAFMKNTQNAFKNLFIKSYDGTTPFSIFSKQDLIDAMVFTNETYYNLMEISIGKFRYAGFVENNPLPILICLKQYQYANGNMSRGIDQDAATIEDCVEMFSKSILSFKLHQNGFFDSVVSIHLKFNLSVIFWNGLKLRHVPECFEMQNNIVFDNSHHDGQLRINLEMSEDILSCPEKFVILGEDNKIVQDLLITFDILVILICTLSCLLCIRSLAKSMMLAEAAQKYFATYKSENLTKWDVLELINKWFAVIVISDLLSIIGSVYKIRVDERDIRFYNICSVLLGLGVVLVWIGILRFFTYLKSFNILLIALRYAAPNLMRFMFCAMFIFTGFTLCGWIVMGPYHAKFQTFLSTAEGLFSLLNGDDIYATFLFMSPLNTSVWVFSKIYLYTFVSLFIYIVLSTFISIVGDTYERLKDWGRMPPTRIEVFIMGRSTSGNSNEGFTPTCSRCIRAYSVAGHDLVMNITNESLETLSSRRLSVVSASIE</sequence>
<evidence type="ECO:0000259" key="15">
    <source>
        <dbReference type="Pfam" id="PF08016"/>
    </source>
</evidence>
<name>A0ABM4DIG0_HYDVU</name>
<proteinExistence type="predicted"/>
<dbReference type="Proteomes" id="UP001652625">
    <property type="component" value="Chromosome 14"/>
</dbReference>
<evidence type="ECO:0000256" key="3">
    <source>
        <dbReference type="ARBA" id="ARBA00022448"/>
    </source>
</evidence>
<keyword evidence="7 14" id="KW-1133">Transmembrane helix</keyword>
<dbReference type="PANTHER" id="PTHR12127:SF7">
    <property type="entry name" value="SD02261P"/>
    <property type="match status" value="1"/>
</dbReference>
<evidence type="ECO:0000256" key="8">
    <source>
        <dbReference type="ARBA" id="ARBA00023065"/>
    </source>
</evidence>
<evidence type="ECO:0000256" key="4">
    <source>
        <dbReference type="ARBA" id="ARBA00022475"/>
    </source>
</evidence>
<evidence type="ECO:0000256" key="1">
    <source>
        <dbReference type="ARBA" id="ARBA00004337"/>
    </source>
</evidence>
<gene>
    <name evidence="18" type="primary">LOC100208356</name>
</gene>
<evidence type="ECO:0000256" key="14">
    <source>
        <dbReference type="SAM" id="Phobius"/>
    </source>
</evidence>
<dbReference type="PANTHER" id="PTHR12127">
    <property type="entry name" value="MUCOLIPIN"/>
    <property type="match status" value="1"/>
</dbReference>
<dbReference type="InterPro" id="IPR039031">
    <property type="entry name" value="Mucolipin"/>
</dbReference>
<feature type="transmembrane region" description="Helical" evidence="14">
    <location>
        <begin position="482"/>
        <end position="502"/>
    </location>
</feature>
<evidence type="ECO:0000256" key="11">
    <source>
        <dbReference type="ARBA" id="ARBA00023303"/>
    </source>
</evidence>
<evidence type="ECO:0000313" key="18">
    <source>
        <dbReference type="RefSeq" id="XP_065674285.1"/>
    </source>
</evidence>
<keyword evidence="6" id="KW-0967">Endosome</keyword>
<feature type="domain" description="Mucolipin extracytosolic" evidence="16">
    <location>
        <begin position="235"/>
        <end position="408"/>
    </location>
</feature>
<feature type="domain" description="Polycystin cation channel PKD1/PKD2" evidence="15">
    <location>
        <begin position="511"/>
        <end position="648"/>
    </location>
</feature>
<feature type="region of interest" description="Disordered" evidence="13">
    <location>
        <begin position="1"/>
        <end position="28"/>
    </location>
</feature>
<evidence type="ECO:0000256" key="2">
    <source>
        <dbReference type="ARBA" id="ARBA00004651"/>
    </source>
</evidence>
<organism evidence="17 18">
    <name type="scientific">Hydra vulgaris</name>
    <name type="common">Hydra</name>
    <name type="synonym">Hydra attenuata</name>
    <dbReference type="NCBI Taxonomy" id="6087"/>
    <lineage>
        <taxon>Eukaryota</taxon>
        <taxon>Metazoa</taxon>
        <taxon>Cnidaria</taxon>
        <taxon>Hydrozoa</taxon>
        <taxon>Hydroidolina</taxon>
        <taxon>Anthoathecata</taxon>
        <taxon>Aplanulata</taxon>
        <taxon>Hydridae</taxon>
        <taxon>Hydra</taxon>
    </lineage>
</organism>
<dbReference type="CDD" id="cd21050">
    <property type="entry name" value="ELD_TRPML"/>
    <property type="match status" value="1"/>
</dbReference>
<keyword evidence="17" id="KW-1185">Reference proteome</keyword>
<accession>A0ABM4DIG0</accession>
<evidence type="ECO:0000256" key="6">
    <source>
        <dbReference type="ARBA" id="ARBA00022753"/>
    </source>
</evidence>
<keyword evidence="5 14" id="KW-0812">Transmembrane</keyword>
<evidence type="ECO:0000256" key="10">
    <source>
        <dbReference type="ARBA" id="ARBA00023157"/>
    </source>
</evidence>
<keyword evidence="4" id="KW-1003">Cell membrane</keyword>
<protein>
    <submittedName>
        <fullName evidence="18">Mucolipin-3 isoform X2</fullName>
    </submittedName>
</protein>
<feature type="transmembrane region" description="Helical" evidence="14">
    <location>
        <begin position="425"/>
        <end position="445"/>
    </location>
</feature>
<feature type="transmembrane region" description="Helical" evidence="14">
    <location>
        <begin position="508"/>
        <end position="533"/>
    </location>
</feature>
<keyword evidence="11" id="KW-0407">Ion channel</keyword>
<feature type="compositionally biased region" description="Polar residues" evidence="13">
    <location>
        <begin position="122"/>
        <end position="134"/>
    </location>
</feature>
<dbReference type="InterPro" id="IPR013122">
    <property type="entry name" value="PKD1_2_channel"/>
</dbReference>
<reference evidence="18" key="1">
    <citation type="submission" date="2025-08" db="UniProtKB">
        <authorList>
            <consortium name="RefSeq"/>
        </authorList>
    </citation>
    <scope>IDENTIFICATION</scope>
</reference>
<keyword evidence="9 14" id="KW-0472">Membrane</keyword>
<feature type="region of interest" description="Disordered" evidence="13">
    <location>
        <begin position="122"/>
        <end position="148"/>
    </location>
</feature>
<evidence type="ECO:0000256" key="13">
    <source>
        <dbReference type="SAM" id="MobiDB-lite"/>
    </source>
</evidence>
<keyword evidence="8" id="KW-0406">Ion transport</keyword>
<keyword evidence="3" id="KW-0813">Transport</keyword>
<feature type="transmembrane region" description="Helical" evidence="14">
    <location>
        <begin position="553"/>
        <end position="575"/>
    </location>
</feature>
<dbReference type="Pfam" id="PF08016">
    <property type="entry name" value="PKD_channel"/>
    <property type="match status" value="1"/>
</dbReference>
<comment type="catalytic activity">
    <reaction evidence="12">
        <text>Ca(2+)(in) = Ca(2+)(out)</text>
        <dbReference type="Rhea" id="RHEA:29671"/>
        <dbReference type="ChEBI" id="CHEBI:29108"/>
    </reaction>
</comment>